<evidence type="ECO:0000313" key="2">
    <source>
        <dbReference type="EMBL" id="OUY08067.1"/>
    </source>
</evidence>
<accession>A0A1Z9Z0V9</accession>
<protein>
    <recommendedName>
        <fullName evidence="4">Sel1 repeat family protein</fullName>
    </recommendedName>
</protein>
<dbReference type="Proteomes" id="UP000196536">
    <property type="component" value="Unassembled WGS sequence"/>
</dbReference>
<dbReference type="SMART" id="SM00671">
    <property type="entry name" value="SEL1"/>
    <property type="match status" value="2"/>
</dbReference>
<feature type="signal peptide" evidence="1">
    <location>
        <begin position="1"/>
        <end position="24"/>
    </location>
</feature>
<dbReference type="PANTHER" id="PTHR45011:SF1">
    <property type="entry name" value="DAP3-BINDING CELL DEATH ENHANCER 1"/>
    <property type="match status" value="1"/>
</dbReference>
<keyword evidence="3" id="KW-1185">Reference proteome</keyword>
<dbReference type="AlphaFoldDB" id="A0A1Z9Z0V9"/>
<dbReference type="RefSeq" id="WP_087618692.1">
    <property type="nucleotide sequence ID" value="NZ_NEXX01000001.1"/>
</dbReference>
<dbReference type="PANTHER" id="PTHR45011">
    <property type="entry name" value="DAP3-BINDING CELL DEATH ENHANCER 1"/>
    <property type="match status" value="1"/>
</dbReference>
<keyword evidence="1" id="KW-0732">Signal</keyword>
<dbReference type="InterPro" id="IPR006597">
    <property type="entry name" value="Sel1-like"/>
</dbReference>
<proteinExistence type="predicted"/>
<dbReference type="Gene3D" id="1.25.40.10">
    <property type="entry name" value="Tetratricopeptide repeat domain"/>
    <property type="match status" value="1"/>
</dbReference>
<feature type="chain" id="PRO_5013029895" description="Sel1 repeat family protein" evidence="1">
    <location>
        <begin position="25"/>
        <end position="406"/>
    </location>
</feature>
<dbReference type="InterPro" id="IPR011990">
    <property type="entry name" value="TPR-like_helical_dom_sf"/>
</dbReference>
<dbReference type="Pfam" id="PF08238">
    <property type="entry name" value="Sel1"/>
    <property type="match status" value="2"/>
</dbReference>
<name>A0A1Z9Z0V9_9GAMM</name>
<dbReference type="EMBL" id="NEXX01000001">
    <property type="protein sequence ID" value="OUY08067.1"/>
    <property type="molecule type" value="Genomic_DNA"/>
</dbReference>
<evidence type="ECO:0008006" key="4">
    <source>
        <dbReference type="Google" id="ProtNLM"/>
    </source>
</evidence>
<dbReference type="OrthoDB" id="9792653at2"/>
<dbReference type="SUPFAM" id="SSF81901">
    <property type="entry name" value="HCP-like"/>
    <property type="match status" value="1"/>
</dbReference>
<comment type="caution">
    <text evidence="2">The sequence shown here is derived from an EMBL/GenBank/DDBJ whole genome shotgun (WGS) entry which is preliminary data.</text>
</comment>
<evidence type="ECO:0000313" key="3">
    <source>
        <dbReference type="Proteomes" id="UP000196536"/>
    </source>
</evidence>
<reference evidence="2 3" key="1">
    <citation type="submission" date="2017-05" db="EMBL/GenBank/DDBJ databases">
        <title>Acinetobacter populi ANC 5415 (= PBJ7), whole genome shotgun sequencing project.</title>
        <authorList>
            <person name="Nemec A."/>
            <person name="Radolfova-Krizova L."/>
        </authorList>
    </citation>
    <scope>NUCLEOTIDE SEQUENCE [LARGE SCALE GENOMIC DNA]</scope>
    <source>
        <strain evidence="2 3">PBJ7</strain>
    </source>
</reference>
<evidence type="ECO:0000256" key="1">
    <source>
        <dbReference type="SAM" id="SignalP"/>
    </source>
</evidence>
<sequence>MKLNQYLIIMGLSLTCIMPLTSFAQQPNFVDLKAKFIDLQVAARLGHAASQNELATKYALGEGTKQDYKKAFEWYVKAGSKGLAIAQRNVGVMYEQGWGTEKNLQQALIWYQKAAQQNLSSAKDDVVRLSAKQVVATPTTQPGYIVPAHTVQQTIPQSIEVYRKQTFTERMTITEYIFQNQSNQLYIKADDADYQNSVIEFNGKQYSLKQIYAPYYQDPHDDYSKYFANDVSRIAQVFLLNNDELVIILSASPRNFGMYFYQPFGLSLISIKNGIASVKGNLEGLTYNAQAFVISPQGLELVQFGPARDTDGKNEVEYDERLSAIYQNGKLSSKIVPYTKTYEKQVKPIICKMYLAHTYHESLYDHESGYDVFNWANVPSSTEQEEATLKTGGVQALAILEKKYCK</sequence>
<organism evidence="2 3">
    <name type="scientific">Acinetobacter populi</name>
    <dbReference type="NCBI Taxonomy" id="1582270"/>
    <lineage>
        <taxon>Bacteria</taxon>
        <taxon>Pseudomonadati</taxon>
        <taxon>Pseudomonadota</taxon>
        <taxon>Gammaproteobacteria</taxon>
        <taxon>Moraxellales</taxon>
        <taxon>Moraxellaceae</taxon>
        <taxon>Acinetobacter</taxon>
    </lineage>
</organism>
<gene>
    <name evidence="2" type="ORF">CAP51_00120</name>
</gene>
<dbReference type="InterPro" id="IPR052748">
    <property type="entry name" value="ISR_Activator"/>
</dbReference>